<proteinExistence type="predicted"/>
<gene>
    <name evidence="1" type="ORF">ISF6_2355</name>
</gene>
<comment type="caution">
    <text evidence="1">The sequence shown here is derived from an EMBL/GenBank/DDBJ whole genome shotgun (WGS) entry which is preliminary data.</text>
</comment>
<reference evidence="2" key="1">
    <citation type="submission" date="2015-07" db="EMBL/GenBank/DDBJ databases">
        <title>Discovery of a poly(ethylene terephthalate assimilation.</title>
        <authorList>
            <person name="Yoshida S."/>
            <person name="Hiraga K."/>
            <person name="Takehana T."/>
            <person name="Taniguchi I."/>
            <person name="Yamaji H."/>
            <person name="Maeda Y."/>
            <person name="Toyohara K."/>
            <person name="Miyamoto K."/>
            <person name="Kimura Y."/>
            <person name="Oda K."/>
        </authorList>
    </citation>
    <scope>NUCLEOTIDE SEQUENCE [LARGE SCALE GENOMIC DNA]</scope>
    <source>
        <strain evidence="2">NBRC 110686 / TISTR 2288 / 201-F6</strain>
    </source>
</reference>
<dbReference type="STRING" id="1547922.ISF6_2355"/>
<evidence type="ECO:0000313" key="2">
    <source>
        <dbReference type="Proteomes" id="UP000037660"/>
    </source>
</evidence>
<reference evidence="1 2" key="2">
    <citation type="journal article" date="2016" name="Science">
        <title>A bacterium that degrades and assimilates poly(ethylene terephthalate).</title>
        <authorList>
            <person name="Yoshida S."/>
            <person name="Hiraga K."/>
            <person name="Takehana T."/>
            <person name="Taniguchi I."/>
            <person name="Yamaji H."/>
            <person name="Maeda Y."/>
            <person name="Toyohara K."/>
            <person name="Miyamoto K."/>
            <person name="Kimura Y."/>
            <person name="Oda K."/>
        </authorList>
    </citation>
    <scope>NUCLEOTIDE SEQUENCE [LARGE SCALE GENOMIC DNA]</scope>
    <source>
        <strain evidence="2">NBRC 110686 / TISTR 2288 / 201-F6</strain>
    </source>
</reference>
<dbReference type="EMBL" id="BBYR01000036">
    <property type="protein sequence ID" value="GAP36515.1"/>
    <property type="molecule type" value="Genomic_DNA"/>
</dbReference>
<dbReference type="AlphaFoldDB" id="A0A0K8P2W6"/>
<dbReference type="Proteomes" id="UP000037660">
    <property type="component" value="Unassembled WGS sequence"/>
</dbReference>
<accession>A0A0K8P2W6</accession>
<organism evidence="1 2">
    <name type="scientific">Piscinibacter sakaiensis</name>
    <name type="common">Ideonella sakaiensis</name>
    <dbReference type="NCBI Taxonomy" id="1547922"/>
    <lineage>
        <taxon>Bacteria</taxon>
        <taxon>Pseudomonadati</taxon>
        <taxon>Pseudomonadota</taxon>
        <taxon>Betaproteobacteria</taxon>
        <taxon>Burkholderiales</taxon>
        <taxon>Sphaerotilaceae</taxon>
        <taxon>Piscinibacter</taxon>
    </lineage>
</organism>
<sequence>MDVSVKDGKIVCDPELAPVTAASKNLVSFRLTTPGYAFPSKGAVVLRQPSPDFPDPAVTVGPDTVTLRDLNQTKGVYAYTVKVVSAGGEELQHDPGIGNDGGGP</sequence>
<protein>
    <submittedName>
        <fullName evidence="1">Uncharacterized protein</fullName>
    </submittedName>
</protein>
<keyword evidence="2" id="KW-1185">Reference proteome</keyword>
<evidence type="ECO:0000313" key="1">
    <source>
        <dbReference type="EMBL" id="GAP36515.1"/>
    </source>
</evidence>
<name>A0A0K8P2W6_PISS1</name>